<evidence type="ECO:0000313" key="1">
    <source>
        <dbReference type="EMBL" id="GAH46260.1"/>
    </source>
</evidence>
<organism evidence="1">
    <name type="scientific">marine sediment metagenome</name>
    <dbReference type="NCBI Taxonomy" id="412755"/>
    <lineage>
        <taxon>unclassified sequences</taxon>
        <taxon>metagenomes</taxon>
        <taxon>ecological metagenomes</taxon>
    </lineage>
</organism>
<protein>
    <submittedName>
        <fullName evidence="1">Uncharacterized protein</fullName>
    </submittedName>
</protein>
<feature type="non-terminal residue" evidence="1">
    <location>
        <position position="398"/>
    </location>
</feature>
<reference evidence="1" key="1">
    <citation type="journal article" date="2014" name="Front. Microbiol.">
        <title>High frequency of phylogenetically diverse reductive dehalogenase-homologous genes in deep subseafloor sedimentary metagenomes.</title>
        <authorList>
            <person name="Kawai M."/>
            <person name="Futagami T."/>
            <person name="Toyoda A."/>
            <person name="Takaki Y."/>
            <person name="Nishi S."/>
            <person name="Hori S."/>
            <person name="Arai W."/>
            <person name="Tsubouchi T."/>
            <person name="Morono Y."/>
            <person name="Uchiyama I."/>
            <person name="Ito T."/>
            <person name="Fujiyama A."/>
            <person name="Inagaki F."/>
            <person name="Takami H."/>
        </authorList>
    </citation>
    <scope>NUCLEOTIDE SEQUENCE</scope>
    <source>
        <strain evidence="1">Expedition CK06-06</strain>
    </source>
</reference>
<accession>X1GN17</accession>
<name>X1GN17_9ZZZZ</name>
<proteinExistence type="predicted"/>
<dbReference type="AlphaFoldDB" id="X1GN17"/>
<dbReference type="EMBL" id="BARU01007572">
    <property type="protein sequence ID" value="GAH46260.1"/>
    <property type="molecule type" value="Genomic_DNA"/>
</dbReference>
<sequence>ITIKSTNSNYATQCAQVYVEVDYTSPNNVPTNVAGSITDRDDTDNLYAQKDWYTGSSVCSDADGFADIDYCEFRLKQDAATRAIFRYDEDTNTFTIQEGETEWDLDTGGSSANESGNNITITWKFKPQWDATQENDLEIELYVVDDEPESDTDTAQSNYVDVITDLVTTFSIDDDRGNVSQSITASGNVTYSGSSLYPPDAEFTSVSVYDSGNNNEETDSTIVNGAWSVTFNAPAAVGTDTYNLYINMADADYTDGEETTPTDTFITDRMEVVSVAFDDSRIDVSGSAEVRYVLKYDYDDVAFDGTKGSITGFTWDGGNGWWDKAITGSATVGSENYDENDLGAITDNNYGITAKEDDAGIDIITDRIRILSLTTVDPRININTQGTWYATAELEHDN</sequence>
<comment type="caution">
    <text evidence="1">The sequence shown here is derived from an EMBL/GenBank/DDBJ whole genome shotgun (WGS) entry which is preliminary data.</text>
</comment>
<feature type="non-terminal residue" evidence="1">
    <location>
        <position position="1"/>
    </location>
</feature>
<gene>
    <name evidence="1" type="ORF">S03H2_14913</name>
</gene>